<dbReference type="SUPFAM" id="SSF50182">
    <property type="entry name" value="Sm-like ribonucleoproteins"/>
    <property type="match status" value="1"/>
</dbReference>
<dbReference type="EMBL" id="CADCVL010000165">
    <property type="protein sequence ID" value="CAA9474447.1"/>
    <property type="molecule type" value="Genomic_DNA"/>
</dbReference>
<gene>
    <name evidence="7" type="ORF">AVDCRST_MAG65-1011</name>
</gene>
<dbReference type="PANTHER" id="PTHR30221:SF1">
    <property type="entry name" value="SMALL-CONDUCTANCE MECHANOSENSITIVE CHANNEL"/>
    <property type="match status" value="1"/>
</dbReference>
<feature type="domain" description="Mechanosensitive ion channel MscS" evidence="6">
    <location>
        <begin position="117"/>
        <end position="180"/>
    </location>
</feature>
<feature type="transmembrane region" description="Helical" evidence="5">
    <location>
        <begin position="20"/>
        <end position="38"/>
    </location>
</feature>
<dbReference type="InterPro" id="IPR006685">
    <property type="entry name" value="MscS_channel_2nd"/>
</dbReference>
<dbReference type="GO" id="GO:0016020">
    <property type="term" value="C:membrane"/>
    <property type="evidence" value="ECO:0007669"/>
    <property type="project" value="UniProtKB-SubCell"/>
</dbReference>
<feature type="transmembrane region" description="Helical" evidence="5">
    <location>
        <begin position="95"/>
        <end position="114"/>
    </location>
</feature>
<dbReference type="Gene3D" id="1.10.287.1260">
    <property type="match status" value="1"/>
</dbReference>
<dbReference type="Gene3D" id="2.30.30.60">
    <property type="match status" value="1"/>
</dbReference>
<organism evidence="7">
    <name type="scientific">uncultured Solirubrobacteraceae bacterium</name>
    <dbReference type="NCBI Taxonomy" id="1162706"/>
    <lineage>
        <taxon>Bacteria</taxon>
        <taxon>Bacillati</taxon>
        <taxon>Actinomycetota</taxon>
        <taxon>Thermoleophilia</taxon>
        <taxon>Solirubrobacterales</taxon>
        <taxon>Solirubrobacteraceae</taxon>
        <taxon>environmental samples</taxon>
    </lineage>
</organism>
<evidence type="ECO:0000256" key="4">
    <source>
        <dbReference type="ARBA" id="ARBA00023136"/>
    </source>
</evidence>
<proteinExistence type="predicted"/>
<reference evidence="7" key="1">
    <citation type="submission" date="2020-02" db="EMBL/GenBank/DDBJ databases">
        <authorList>
            <person name="Meier V. D."/>
        </authorList>
    </citation>
    <scope>NUCLEOTIDE SEQUENCE</scope>
    <source>
        <strain evidence="7">AVDCRST_MAG65</strain>
    </source>
</reference>
<name>A0A6J4RIL8_9ACTN</name>
<dbReference type="AlphaFoldDB" id="A0A6J4RIL8"/>
<dbReference type="InterPro" id="IPR023408">
    <property type="entry name" value="MscS_beta-dom_sf"/>
</dbReference>
<evidence type="ECO:0000256" key="2">
    <source>
        <dbReference type="ARBA" id="ARBA00022692"/>
    </source>
</evidence>
<feature type="transmembrane region" description="Helical" evidence="5">
    <location>
        <begin position="72"/>
        <end position="89"/>
    </location>
</feature>
<dbReference type="InterPro" id="IPR045275">
    <property type="entry name" value="MscS_archaea/bacteria_type"/>
</dbReference>
<dbReference type="PANTHER" id="PTHR30221">
    <property type="entry name" value="SMALL-CONDUCTANCE MECHANOSENSITIVE CHANNEL"/>
    <property type="match status" value="1"/>
</dbReference>
<sequence>MDASAPTLADLLGLSPQQRPWFYSAVFMASALVCAWAVDHAFSRRGRAFASLVARGDLSAEADTRLRFVRRLVVAAIVVFGMALALGQFEGFGRLATSLLASGAIAAAVLGFAARQTLANLVAGVMIAVTQPVRVGDWVTFEEVYGEVEDVRLNYTYLRTPGNQRVIIPNEKLASGILRNDTLATRSIDLEVSLWLPHTVDSDRAIAVLHSETGCEVTVAETRWDGYRLGVVGDAVSPPDRGRLEGELRTRCMSRLRADGLLPA</sequence>
<evidence type="ECO:0000256" key="3">
    <source>
        <dbReference type="ARBA" id="ARBA00022989"/>
    </source>
</evidence>
<dbReference type="InterPro" id="IPR010920">
    <property type="entry name" value="LSM_dom_sf"/>
</dbReference>
<comment type="subcellular location">
    <subcellularLocation>
        <location evidence="1">Membrane</location>
    </subcellularLocation>
</comment>
<dbReference type="GO" id="GO:0008381">
    <property type="term" value="F:mechanosensitive monoatomic ion channel activity"/>
    <property type="evidence" value="ECO:0007669"/>
    <property type="project" value="InterPro"/>
</dbReference>
<evidence type="ECO:0000256" key="1">
    <source>
        <dbReference type="ARBA" id="ARBA00004370"/>
    </source>
</evidence>
<keyword evidence="3 5" id="KW-1133">Transmembrane helix</keyword>
<protein>
    <recommendedName>
        <fullName evidence="6">Mechanosensitive ion channel MscS domain-containing protein</fullName>
    </recommendedName>
</protein>
<evidence type="ECO:0000259" key="6">
    <source>
        <dbReference type="Pfam" id="PF00924"/>
    </source>
</evidence>
<accession>A0A6J4RIL8</accession>
<dbReference type="Pfam" id="PF00924">
    <property type="entry name" value="MS_channel_2nd"/>
    <property type="match status" value="1"/>
</dbReference>
<evidence type="ECO:0000256" key="5">
    <source>
        <dbReference type="SAM" id="Phobius"/>
    </source>
</evidence>
<keyword evidence="2 5" id="KW-0812">Transmembrane</keyword>
<evidence type="ECO:0000313" key="7">
    <source>
        <dbReference type="EMBL" id="CAA9474447.1"/>
    </source>
</evidence>
<keyword evidence="4 5" id="KW-0472">Membrane</keyword>